<gene>
    <name evidence="1" type="ORF">EXIGLDRAFT_725943</name>
</gene>
<proteinExistence type="predicted"/>
<name>A0A165DYA8_EXIGL</name>
<dbReference type="Proteomes" id="UP000077266">
    <property type="component" value="Unassembled WGS sequence"/>
</dbReference>
<dbReference type="InParanoid" id="A0A165DYA8"/>
<dbReference type="AlphaFoldDB" id="A0A165DYA8"/>
<sequence>MTCGRWHEGDNEGLSHNDVEEVSSELLEVSVCAEAAHGGVKVFPEGTETVGIRVRL</sequence>
<evidence type="ECO:0000313" key="2">
    <source>
        <dbReference type="Proteomes" id="UP000077266"/>
    </source>
</evidence>
<protein>
    <submittedName>
        <fullName evidence="1">Uncharacterized protein</fullName>
    </submittedName>
</protein>
<evidence type="ECO:0000313" key="1">
    <source>
        <dbReference type="EMBL" id="KZV85647.1"/>
    </source>
</evidence>
<reference evidence="1 2" key="1">
    <citation type="journal article" date="2016" name="Mol. Biol. Evol.">
        <title>Comparative Genomics of Early-Diverging Mushroom-Forming Fungi Provides Insights into the Origins of Lignocellulose Decay Capabilities.</title>
        <authorList>
            <person name="Nagy L.G."/>
            <person name="Riley R."/>
            <person name="Tritt A."/>
            <person name="Adam C."/>
            <person name="Daum C."/>
            <person name="Floudas D."/>
            <person name="Sun H."/>
            <person name="Yadav J.S."/>
            <person name="Pangilinan J."/>
            <person name="Larsson K.H."/>
            <person name="Matsuura K."/>
            <person name="Barry K."/>
            <person name="Labutti K."/>
            <person name="Kuo R."/>
            <person name="Ohm R.A."/>
            <person name="Bhattacharya S.S."/>
            <person name="Shirouzu T."/>
            <person name="Yoshinaga Y."/>
            <person name="Martin F.M."/>
            <person name="Grigoriev I.V."/>
            <person name="Hibbett D.S."/>
        </authorList>
    </citation>
    <scope>NUCLEOTIDE SEQUENCE [LARGE SCALE GENOMIC DNA]</scope>
    <source>
        <strain evidence="1 2">HHB12029</strain>
    </source>
</reference>
<organism evidence="1 2">
    <name type="scientific">Exidia glandulosa HHB12029</name>
    <dbReference type="NCBI Taxonomy" id="1314781"/>
    <lineage>
        <taxon>Eukaryota</taxon>
        <taxon>Fungi</taxon>
        <taxon>Dikarya</taxon>
        <taxon>Basidiomycota</taxon>
        <taxon>Agaricomycotina</taxon>
        <taxon>Agaricomycetes</taxon>
        <taxon>Auriculariales</taxon>
        <taxon>Exidiaceae</taxon>
        <taxon>Exidia</taxon>
    </lineage>
</organism>
<keyword evidence="2" id="KW-1185">Reference proteome</keyword>
<dbReference type="EMBL" id="KV426181">
    <property type="protein sequence ID" value="KZV85647.1"/>
    <property type="molecule type" value="Genomic_DNA"/>
</dbReference>
<accession>A0A165DYA8</accession>